<gene>
    <name evidence="3" type="ORF">GCM10023143_10490</name>
</gene>
<dbReference type="Proteomes" id="UP001501207">
    <property type="component" value="Unassembled WGS sequence"/>
</dbReference>
<evidence type="ECO:0000256" key="1">
    <source>
        <dbReference type="ARBA" id="ARBA00038310"/>
    </source>
</evidence>
<dbReference type="InterPro" id="IPR032466">
    <property type="entry name" value="Metal_Hydrolase"/>
</dbReference>
<dbReference type="Pfam" id="PF04909">
    <property type="entry name" value="Amidohydro_2"/>
    <property type="match status" value="1"/>
</dbReference>
<evidence type="ECO:0000313" key="4">
    <source>
        <dbReference type="Proteomes" id="UP001501207"/>
    </source>
</evidence>
<organism evidence="3 4">
    <name type="scientific">Compostibacter hankyongensis</name>
    <dbReference type="NCBI Taxonomy" id="1007089"/>
    <lineage>
        <taxon>Bacteria</taxon>
        <taxon>Pseudomonadati</taxon>
        <taxon>Bacteroidota</taxon>
        <taxon>Chitinophagia</taxon>
        <taxon>Chitinophagales</taxon>
        <taxon>Chitinophagaceae</taxon>
        <taxon>Compostibacter</taxon>
    </lineage>
</organism>
<evidence type="ECO:0000259" key="2">
    <source>
        <dbReference type="Pfam" id="PF04909"/>
    </source>
</evidence>
<dbReference type="RefSeq" id="WP_344976567.1">
    <property type="nucleotide sequence ID" value="NZ_BAABFN010000002.1"/>
</dbReference>
<proteinExistence type="inferred from homology"/>
<dbReference type="SUPFAM" id="SSF51556">
    <property type="entry name" value="Metallo-dependent hydrolases"/>
    <property type="match status" value="1"/>
</dbReference>
<dbReference type="PANTHER" id="PTHR43569">
    <property type="entry name" value="AMIDOHYDROLASE"/>
    <property type="match status" value="1"/>
</dbReference>
<keyword evidence="4" id="KW-1185">Reference proteome</keyword>
<sequence>MKIDAHQHFWSTQRPNDYGFLTPDAGVLYKDYLPADLRPHLQDNDIDYTILVQAAETEDETRWLLELAEKTGYVAGVVGWVNFDTDPESFQKALNGFRKHEKFVGVRPMLQDLPDDRFILRPRVLENLRTVANLDFPFELLVYPRHLPYVYEMLQRVPGLRAVIDHLAKPDIRSAKLDLWLFWMEQISTFPNVWCKLSGMVTEADHKSWKPEDFKPYVFPVMDCFGANRLMFGSDWPVCLQAATYGGVYRLLHDLLEQRAEKTGSNACKAIFGENAAAFYKLSPLNNKAG</sequence>
<protein>
    <submittedName>
        <fullName evidence="3">Amidohydrolase family protein</fullName>
    </submittedName>
</protein>
<evidence type="ECO:0000313" key="3">
    <source>
        <dbReference type="EMBL" id="GAA4305313.1"/>
    </source>
</evidence>
<comment type="caution">
    <text evidence="3">The sequence shown here is derived from an EMBL/GenBank/DDBJ whole genome shotgun (WGS) entry which is preliminary data.</text>
</comment>
<dbReference type="EMBL" id="BAABFN010000002">
    <property type="protein sequence ID" value="GAA4305313.1"/>
    <property type="molecule type" value="Genomic_DNA"/>
</dbReference>
<dbReference type="InterPro" id="IPR006680">
    <property type="entry name" value="Amidohydro-rel"/>
</dbReference>
<dbReference type="InterPro" id="IPR052350">
    <property type="entry name" value="Metallo-dep_Lactonases"/>
</dbReference>
<reference evidence="4" key="1">
    <citation type="journal article" date="2019" name="Int. J. Syst. Evol. Microbiol.">
        <title>The Global Catalogue of Microorganisms (GCM) 10K type strain sequencing project: providing services to taxonomists for standard genome sequencing and annotation.</title>
        <authorList>
            <consortium name="The Broad Institute Genomics Platform"/>
            <consortium name="The Broad Institute Genome Sequencing Center for Infectious Disease"/>
            <person name="Wu L."/>
            <person name="Ma J."/>
        </authorList>
    </citation>
    <scope>NUCLEOTIDE SEQUENCE [LARGE SCALE GENOMIC DNA]</scope>
    <source>
        <strain evidence="4">JCM 17664</strain>
    </source>
</reference>
<accession>A0ABP8FJM0</accession>
<comment type="similarity">
    <text evidence="1">Belongs to the metallo-dependent hydrolases superfamily.</text>
</comment>
<feature type="domain" description="Amidohydrolase-related" evidence="2">
    <location>
        <begin position="3"/>
        <end position="282"/>
    </location>
</feature>
<dbReference type="Gene3D" id="3.20.20.140">
    <property type="entry name" value="Metal-dependent hydrolases"/>
    <property type="match status" value="1"/>
</dbReference>
<dbReference type="PANTHER" id="PTHR43569:SF2">
    <property type="entry name" value="AMIDOHYDROLASE-RELATED DOMAIN-CONTAINING PROTEIN"/>
    <property type="match status" value="1"/>
</dbReference>
<name>A0ABP8FJM0_9BACT</name>